<protein>
    <recommendedName>
        <fullName evidence="5">Rap1a immunity protein domain-containing protein</fullName>
    </recommendedName>
</protein>
<dbReference type="RefSeq" id="WP_117352473.1">
    <property type="nucleotide sequence ID" value="NZ_CP020083.1"/>
</dbReference>
<reference evidence="3 4" key="1">
    <citation type="submission" date="2017-03" db="EMBL/GenBank/DDBJ databases">
        <title>Complete genome sequence of Blastomonas fulva degrading microcsystin LR.</title>
        <authorList>
            <person name="Lee H.-g."/>
            <person name="Jin L."/>
            <person name="oh H.-M."/>
        </authorList>
    </citation>
    <scope>NUCLEOTIDE SEQUENCE [LARGE SCALE GENOMIC DNA]</scope>
    <source>
        <strain evidence="3 4">T2</strain>
    </source>
</reference>
<dbReference type="Proteomes" id="UP000258016">
    <property type="component" value="Chromosome"/>
</dbReference>
<feature type="region of interest" description="Disordered" evidence="1">
    <location>
        <begin position="69"/>
        <end position="90"/>
    </location>
</feature>
<evidence type="ECO:0000313" key="4">
    <source>
        <dbReference type="Proteomes" id="UP000258016"/>
    </source>
</evidence>
<name>A0ABN5B4N7_9SPHN</name>
<dbReference type="EMBL" id="CP020083">
    <property type="protein sequence ID" value="ASR52047.1"/>
    <property type="molecule type" value="Genomic_DNA"/>
</dbReference>
<keyword evidence="2" id="KW-0732">Signal</keyword>
<evidence type="ECO:0000313" key="3">
    <source>
        <dbReference type="EMBL" id="ASR52047.1"/>
    </source>
</evidence>
<evidence type="ECO:0000256" key="1">
    <source>
        <dbReference type="SAM" id="MobiDB-lite"/>
    </source>
</evidence>
<feature type="signal peptide" evidence="2">
    <location>
        <begin position="1"/>
        <end position="26"/>
    </location>
</feature>
<evidence type="ECO:0008006" key="5">
    <source>
        <dbReference type="Google" id="ProtNLM"/>
    </source>
</evidence>
<dbReference type="GeneID" id="303486245"/>
<keyword evidence="4" id="KW-1185">Reference proteome</keyword>
<organism evidence="3 4">
    <name type="scientific">Blastomonas fulva</name>
    <dbReference type="NCBI Taxonomy" id="1550728"/>
    <lineage>
        <taxon>Bacteria</taxon>
        <taxon>Pseudomonadati</taxon>
        <taxon>Pseudomonadota</taxon>
        <taxon>Alphaproteobacteria</taxon>
        <taxon>Sphingomonadales</taxon>
        <taxon>Sphingomonadaceae</taxon>
        <taxon>Blastomonas</taxon>
    </lineage>
</organism>
<accession>A0ABN5B4N7</accession>
<gene>
    <name evidence="3" type="ORF">B5J99_11750</name>
</gene>
<evidence type="ECO:0000256" key="2">
    <source>
        <dbReference type="SAM" id="SignalP"/>
    </source>
</evidence>
<sequence length="125" mass="13566">MTWAIRSAVLASVAFLSIGATSEMTAGQFLAAMNKAESLGPAALMSSDVRALRAESERVLTLYRSDVAKQARAGGPRHSCPPPKGQGKMKGEELKTYLTGLPAAKKKQPFRTALYDFMKQKYPCR</sequence>
<feature type="chain" id="PRO_5046609087" description="Rap1a immunity protein domain-containing protein" evidence="2">
    <location>
        <begin position="27"/>
        <end position="125"/>
    </location>
</feature>
<proteinExistence type="predicted"/>